<evidence type="ECO:0000256" key="2">
    <source>
        <dbReference type="PROSITE-ProRule" id="PRU00176"/>
    </source>
</evidence>
<dbReference type="GO" id="GO:0000398">
    <property type="term" value="P:mRNA splicing, via spliceosome"/>
    <property type="evidence" value="ECO:0007669"/>
    <property type="project" value="TreeGrafter"/>
</dbReference>
<dbReference type="GO" id="GO:0003723">
    <property type="term" value="F:RNA binding"/>
    <property type="evidence" value="ECO:0007669"/>
    <property type="project" value="UniProtKB-UniRule"/>
</dbReference>
<comment type="caution">
    <text evidence="5">The sequence shown here is derived from an EMBL/GenBank/DDBJ whole genome shotgun (WGS) entry which is preliminary data.</text>
</comment>
<dbReference type="PANTHER" id="PTHR15481">
    <property type="entry name" value="RIBONUCLEIC ACID BINDING PROTEIN S1"/>
    <property type="match status" value="1"/>
</dbReference>
<dbReference type="GO" id="GO:0061574">
    <property type="term" value="C:ASAP complex"/>
    <property type="evidence" value="ECO:0007669"/>
    <property type="project" value="TreeGrafter"/>
</dbReference>
<proteinExistence type="predicted"/>
<reference evidence="5 6" key="1">
    <citation type="submission" date="2024-05" db="EMBL/GenBank/DDBJ databases">
        <authorList>
            <person name="Wallberg A."/>
        </authorList>
    </citation>
    <scope>NUCLEOTIDE SEQUENCE [LARGE SCALE GENOMIC DNA]</scope>
</reference>
<dbReference type="InterPro" id="IPR012677">
    <property type="entry name" value="Nucleotide-bd_a/b_plait_sf"/>
</dbReference>
<gene>
    <name evidence="5" type="ORF">MNOR_LOCUS17932</name>
</gene>
<evidence type="ECO:0000313" key="5">
    <source>
        <dbReference type="EMBL" id="CAL4105019.1"/>
    </source>
</evidence>
<evidence type="ECO:0000313" key="6">
    <source>
        <dbReference type="Proteomes" id="UP001497623"/>
    </source>
</evidence>
<dbReference type="AlphaFoldDB" id="A0AAV2QWT2"/>
<feature type="region of interest" description="Disordered" evidence="3">
    <location>
        <begin position="1"/>
        <end position="33"/>
    </location>
</feature>
<dbReference type="InterPro" id="IPR000504">
    <property type="entry name" value="RRM_dom"/>
</dbReference>
<dbReference type="GO" id="GO:0005737">
    <property type="term" value="C:cytoplasm"/>
    <property type="evidence" value="ECO:0007669"/>
    <property type="project" value="TreeGrafter"/>
</dbReference>
<evidence type="ECO:0000256" key="1">
    <source>
        <dbReference type="ARBA" id="ARBA00022884"/>
    </source>
</evidence>
<protein>
    <recommendedName>
        <fullName evidence="4">RRM domain-containing protein</fullName>
    </recommendedName>
</protein>
<feature type="region of interest" description="Disordered" evidence="3">
    <location>
        <begin position="354"/>
        <end position="386"/>
    </location>
</feature>
<dbReference type="Gene3D" id="3.30.70.330">
    <property type="match status" value="1"/>
</dbReference>
<feature type="compositionally biased region" description="Polar residues" evidence="3">
    <location>
        <begin position="169"/>
        <end position="178"/>
    </location>
</feature>
<feature type="domain" description="RRM" evidence="4">
    <location>
        <begin position="392"/>
        <end position="470"/>
    </location>
</feature>
<dbReference type="PANTHER" id="PTHR15481:SF0">
    <property type="entry name" value="LD23870P-RELATED"/>
    <property type="match status" value="1"/>
</dbReference>
<organism evidence="5 6">
    <name type="scientific">Meganyctiphanes norvegica</name>
    <name type="common">Northern krill</name>
    <name type="synonym">Thysanopoda norvegica</name>
    <dbReference type="NCBI Taxonomy" id="48144"/>
    <lineage>
        <taxon>Eukaryota</taxon>
        <taxon>Metazoa</taxon>
        <taxon>Ecdysozoa</taxon>
        <taxon>Arthropoda</taxon>
        <taxon>Crustacea</taxon>
        <taxon>Multicrustacea</taxon>
        <taxon>Malacostraca</taxon>
        <taxon>Eumalacostraca</taxon>
        <taxon>Eucarida</taxon>
        <taxon>Euphausiacea</taxon>
        <taxon>Euphausiidae</taxon>
        <taxon>Meganyctiphanes</taxon>
    </lineage>
</organism>
<evidence type="ECO:0000256" key="3">
    <source>
        <dbReference type="SAM" id="MobiDB-lite"/>
    </source>
</evidence>
<feature type="non-terminal residue" evidence="5">
    <location>
        <position position="506"/>
    </location>
</feature>
<dbReference type="EMBL" id="CAXKWB010012586">
    <property type="protein sequence ID" value="CAL4105019.1"/>
    <property type="molecule type" value="Genomic_DNA"/>
</dbReference>
<keyword evidence="1 2" id="KW-0694">RNA-binding</keyword>
<dbReference type="Pfam" id="PF00076">
    <property type="entry name" value="RRM_1"/>
    <property type="match status" value="1"/>
</dbReference>
<dbReference type="Proteomes" id="UP001497623">
    <property type="component" value="Unassembled WGS sequence"/>
</dbReference>
<evidence type="ECO:0000259" key="4">
    <source>
        <dbReference type="PROSITE" id="PS50102"/>
    </source>
</evidence>
<dbReference type="PROSITE" id="PS50102">
    <property type="entry name" value="RRM"/>
    <property type="match status" value="1"/>
</dbReference>
<accession>A0AAV2QWT2</accession>
<dbReference type="SUPFAM" id="SSF54928">
    <property type="entry name" value="RNA-binding domain, RBD"/>
    <property type="match status" value="1"/>
</dbReference>
<feature type="region of interest" description="Disordered" evidence="3">
    <location>
        <begin position="152"/>
        <end position="178"/>
    </location>
</feature>
<name>A0AAV2QWT2_MEGNR</name>
<dbReference type="GO" id="GO:0005654">
    <property type="term" value="C:nucleoplasm"/>
    <property type="evidence" value="ECO:0007669"/>
    <property type="project" value="TreeGrafter"/>
</dbReference>
<dbReference type="SMART" id="SM00360">
    <property type="entry name" value="RRM"/>
    <property type="match status" value="1"/>
</dbReference>
<keyword evidence="6" id="KW-1185">Reference proteome</keyword>
<dbReference type="InterPro" id="IPR035979">
    <property type="entry name" value="RBD_domain_sf"/>
</dbReference>
<sequence>MTTDLLRKGVTSPRTYSGRVRSPRTYSVSGGRDEGFEDEGFDFSGFFFPTSLGFGRETFLLRRRRRLPPPLRCERIMRHRRSASCTLPRFRHKANVSSVSIQAHQATLGKTLPSFQVDFVFGQKPKCTDYSFKHDLVCTYAMTLRSLQVGAKSSSDPRIESQHSRWRQSKTTAKTSQSENRTVAVQTVFQFVSSCVSTECRQLTAPGAIIATTSFKNKGGLAKCCHKSRPHLELISLSNWSEKNFNLENSDCRDFNIFSLFSRYLYNFGPRDKRIYFKVLLESLKQKKIQRELRTFLRREFTVGKHYNVESKFKKMGKFSESLDEAAKRKDTLQDADRILNATSQQNTVHQAALRNQDNRHNHGQNRPFEDSIIGSATNPEEERDPEEIIKTSLFVGHIPRTMTEEEVRNLFEPYGQIKDIRIHKNKKGLNRGCCFLDYWNEETASAAKEATDQLDFGSEQKLDVRFAYPPKPKNPPKYTEPHVNRNASASEVMFKSFPSEFYKEL</sequence>